<evidence type="ECO:0000313" key="1">
    <source>
        <dbReference type="EMBL" id="TDL19917.1"/>
    </source>
</evidence>
<accession>A0A4Y7PWY0</accession>
<dbReference type="Proteomes" id="UP000294933">
    <property type="component" value="Unassembled WGS sequence"/>
</dbReference>
<dbReference type="EMBL" id="ML170192">
    <property type="protein sequence ID" value="TDL19917.1"/>
    <property type="molecule type" value="Genomic_DNA"/>
</dbReference>
<evidence type="ECO:0000313" key="2">
    <source>
        <dbReference type="Proteomes" id="UP000294933"/>
    </source>
</evidence>
<keyword evidence="2" id="KW-1185">Reference proteome</keyword>
<reference evidence="1 2" key="1">
    <citation type="submission" date="2018-06" db="EMBL/GenBank/DDBJ databases">
        <title>A transcriptomic atlas of mushroom development highlights an independent origin of complex multicellularity.</title>
        <authorList>
            <consortium name="DOE Joint Genome Institute"/>
            <person name="Krizsan K."/>
            <person name="Almasi E."/>
            <person name="Merenyi Z."/>
            <person name="Sahu N."/>
            <person name="Viragh M."/>
            <person name="Koszo T."/>
            <person name="Mondo S."/>
            <person name="Kiss B."/>
            <person name="Balint B."/>
            <person name="Kues U."/>
            <person name="Barry K."/>
            <person name="Hegedus J.C."/>
            <person name="Henrissat B."/>
            <person name="Johnson J."/>
            <person name="Lipzen A."/>
            <person name="Ohm R."/>
            <person name="Nagy I."/>
            <person name="Pangilinan J."/>
            <person name="Yan J."/>
            <person name="Xiong Y."/>
            <person name="Grigoriev I.V."/>
            <person name="Hibbett D.S."/>
            <person name="Nagy L.G."/>
        </authorList>
    </citation>
    <scope>NUCLEOTIDE SEQUENCE [LARGE SCALE GENOMIC DNA]</scope>
    <source>
        <strain evidence="1 2">SZMC22713</strain>
    </source>
</reference>
<sequence length="212" mass="23743">MKSVRRLAKRRNDTFGKRHIGRRDLGETRRDLCNLRNYAPPIALGEQGDALSGHNTTLMDCSVRGWVNTCIYSFSGTSWKGPRLERIMAIRHASDGGRHSTKLIVVNCGHRPLRCTPSVDVRVRASNIASVYGASPTTNLLSLGTARKDPIKCPFQHTESTSCRTSGCDCCSMFIKCGPKPYYRHRLSRNAIPRLGRNRKQTDMKVVIGQKQ</sequence>
<gene>
    <name evidence="1" type="ORF">BD410DRAFT_393494</name>
</gene>
<organism evidence="1 2">
    <name type="scientific">Rickenella mellea</name>
    <dbReference type="NCBI Taxonomy" id="50990"/>
    <lineage>
        <taxon>Eukaryota</taxon>
        <taxon>Fungi</taxon>
        <taxon>Dikarya</taxon>
        <taxon>Basidiomycota</taxon>
        <taxon>Agaricomycotina</taxon>
        <taxon>Agaricomycetes</taxon>
        <taxon>Hymenochaetales</taxon>
        <taxon>Rickenellaceae</taxon>
        <taxon>Rickenella</taxon>
    </lineage>
</organism>
<proteinExistence type="predicted"/>
<name>A0A4Y7PWY0_9AGAM</name>
<dbReference type="VEuPathDB" id="FungiDB:BD410DRAFT_393494"/>
<protein>
    <submittedName>
        <fullName evidence="1">Uncharacterized protein</fullName>
    </submittedName>
</protein>
<dbReference type="AlphaFoldDB" id="A0A4Y7PWY0"/>